<dbReference type="PANTHER" id="PTHR33751:SF9">
    <property type="entry name" value="CYTOCHROME C4"/>
    <property type="match status" value="1"/>
</dbReference>
<evidence type="ECO:0000313" key="8">
    <source>
        <dbReference type="EMBL" id="OJI92020.1"/>
    </source>
</evidence>
<dbReference type="Gene3D" id="1.10.760.10">
    <property type="entry name" value="Cytochrome c-like domain"/>
    <property type="match status" value="1"/>
</dbReference>
<evidence type="ECO:0000259" key="7">
    <source>
        <dbReference type="PROSITE" id="PS51007"/>
    </source>
</evidence>
<name>A0A1L9NRT4_9RHOB</name>
<feature type="domain" description="Cytochrome c" evidence="7">
    <location>
        <begin position="5"/>
        <end position="81"/>
    </location>
</feature>
<dbReference type="GO" id="GO:0009055">
    <property type="term" value="F:electron transfer activity"/>
    <property type="evidence" value="ECO:0007669"/>
    <property type="project" value="InterPro"/>
</dbReference>
<dbReference type="STRING" id="696762.PFRI_37660"/>
<dbReference type="AlphaFoldDB" id="A0A1L9NRT4"/>
<dbReference type="InterPro" id="IPR009056">
    <property type="entry name" value="Cyt_c-like_dom"/>
</dbReference>
<dbReference type="InterPro" id="IPR050597">
    <property type="entry name" value="Cytochrome_c_Oxidase_Subunit"/>
</dbReference>
<evidence type="ECO:0000256" key="6">
    <source>
        <dbReference type="PROSITE-ProRule" id="PRU00433"/>
    </source>
</evidence>
<evidence type="ECO:0000256" key="5">
    <source>
        <dbReference type="ARBA" id="ARBA00023004"/>
    </source>
</evidence>
<comment type="caution">
    <text evidence="8">The sequence shown here is derived from an EMBL/GenBank/DDBJ whole genome shotgun (WGS) entry which is preliminary data.</text>
</comment>
<keyword evidence="5 6" id="KW-0408">Iron</keyword>
<evidence type="ECO:0000256" key="3">
    <source>
        <dbReference type="ARBA" id="ARBA00022723"/>
    </source>
</evidence>
<dbReference type="Proteomes" id="UP000184514">
    <property type="component" value="Unassembled WGS sequence"/>
</dbReference>
<dbReference type="PANTHER" id="PTHR33751">
    <property type="entry name" value="CBB3-TYPE CYTOCHROME C OXIDASE SUBUNIT FIXP"/>
    <property type="match status" value="1"/>
</dbReference>
<keyword evidence="2 6" id="KW-0349">Heme</keyword>
<evidence type="ECO:0000256" key="4">
    <source>
        <dbReference type="ARBA" id="ARBA00022982"/>
    </source>
</evidence>
<dbReference type="SUPFAM" id="SSF46626">
    <property type="entry name" value="Cytochrome c"/>
    <property type="match status" value="1"/>
</dbReference>
<reference evidence="8 9" key="1">
    <citation type="submission" date="2016-10" db="EMBL/GenBank/DDBJ databases">
        <title>Genome sequence of Planktotalea frisia SH6-1.</title>
        <authorList>
            <person name="Poehlein A."/>
            <person name="Bakenhus I."/>
            <person name="Voget S."/>
            <person name="Brinkhoff T."/>
            <person name="Simon M."/>
        </authorList>
    </citation>
    <scope>NUCLEOTIDE SEQUENCE [LARGE SCALE GENOMIC DNA]</scope>
    <source>
        <strain evidence="8 9">SH6-1</strain>
    </source>
</reference>
<evidence type="ECO:0000313" key="9">
    <source>
        <dbReference type="Proteomes" id="UP000184514"/>
    </source>
</evidence>
<evidence type="ECO:0000256" key="2">
    <source>
        <dbReference type="ARBA" id="ARBA00022617"/>
    </source>
</evidence>
<dbReference type="PROSITE" id="PS51007">
    <property type="entry name" value="CYTC"/>
    <property type="match status" value="1"/>
</dbReference>
<dbReference type="RefSeq" id="WP_072632249.1">
    <property type="nucleotide sequence ID" value="NZ_MLCB01000204.1"/>
</dbReference>
<dbReference type="EMBL" id="MLCB01000204">
    <property type="protein sequence ID" value="OJI92020.1"/>
    <property type="molecule type" value="Genomic_DNA"/>
</dbReference>
<dbReference type="GO" id="GO:0046872">
    <property type="term" value="F:metal ion binding"/>
    <property type="evidence" value="ECO:0007669"/>
    <property type="project" value="UniProtKB-KW"/>
</dbReference>
<dbReference type="InterPro" id="IPR036909">
    <property type="entry name" value="Cyt_c-like_dom_sf"/>
</dbReference>
<proteinExistence type="predicted"/>
<evidence type="ECO:0000256" key="1">
    <source>
        <dbReference type="ARBA" id="ARBA00022448"/>
    </source>
</evidence>
<gene>
    <name evidence="8" type="primary">fccA</name>
    <name evidence="8" type="ORF">PFRI_37660</name>
</gene>
<sequence>MALEGDLEYGEYLASECTTCHQVDGSANGIPSITGWETEPFVTALHAYKAKHRDNEVMQIIANRMSDEEIAALAAHFKTLEN</sequence>
<keyword evidence="1" id="KW-0813">Transport</keyword>
<accession>A0A1L9NRT4</accession>
<organism evidence="8 9">
    <name type="scientific">Planktotalea frisia</name>
    <dbReference type="NCBI Taxonomy" id="696762"/>
    <lineage>
        <taxon>Bacteria</taxon>
        <taxon>Pseudomonadati</taxon>
        <taxon>Pseudomonadota</taxon>
        <taxon>Alphaproteobacteria</taxon>
        <taxon>Rhodobacterales</taxon>
        <taxon>Paracoccaceae</taxon>
        <taxon>Planktotalea</taxon>
    </lineage>
</organism>
<keyword evidence="9" id="KW-1185">Reference proteome</keyword>
<keyword evidence="4" id="KW-0249">Electron transport</keyword>
<protein>
    <submittedName>
        <fullName evidence="8">Cytochrome subunit of sulfide dehydrogenase</fullName>
    </submittedName>
</protein>
<dbReference type="Pfam" id="PF00034">
    <property type="entry name" value="Cytochrom_C"/>
    <property type="match status" value="1"/>
</dbReference>
<keyword evidence="3 6" id="KW-0479">Metal-binding</keyword>
<dbReference type="GO" id="GO:0020037">
    <property type="term" value="F:heme binding"/>
    <property type="evidence" value="ECO:0007669"/>
    <property type="project" value="InterPro"/>
</dbReference>